<evidence type="ECO:0000256" key="1">
    <source>
        <dbReference type="ARBA" id="ARBA00004141"/>
    </source>
</evidence>
<name>A0ABQ0A6S7_9GAMM</name>
<accession>A0ABQ0A6S7</accession>
<feature type="transmembrane region" description="Helical" evidence="6">
    <location>
        <begin position="146"/>
        <end position="163"/>
    </location>
</feature>
<evidence type="ECO:0000256" key="5">
    <source>
        <dbReference type="ARBA" id="ARBA00023136"/>
    </source>
</evidence>
<evidence type="ECO:0000259" key="7">
    <source>
        <dbReference type="PROSITE" id="PS50850"/>
    </source>
</evidence>
<proteinExistence type="predicted"/>
<comment type="subcellular location">
    <subcellularLocation>
        <location evidence="1">Membrane</location>
        <topology evidence="1">Multi-pass membrane protein</topology>
    </subcellularLocation>
</comment>
<feature type="transmembrane region" description="Helical" evidence="6">
    <location>
        <begin position="215"/>
        <end position="233"/>
    </location>
</feature>
<evidence type="ECO:0000256" key="3">
    <source>
        <dbReference type="ARBA" id="ARBA00022692"/>
    </source>
</evidence>
<evidence type="ECO:0000313" key="9">
    <source>
        <dbReference type="Proteomes" id="UP001465153"/>
    </source>
</evidence>
<evidence type="ECO:0000256" key="6">
    <source>
        <dbReference type="SAM" id="Phobius"/>
    </source>
</evidence>
<keyword evidence="5 6" id="KW-0472">Membrane</keyword>
<evidence type="ECO:0000313" key="8">
    <source>
        <dbReference type="EMBL" id="GAA6167350.1"/>
    </source>
</evidence>
<dbReference type="PANTHER" id="PTHR42718:SF9">
    <property type="entry name" value="MAJOR FACILITATOR SUPERFAMILY MULTIDRUG TRANSPORTER MFSC"/>
    <property type="match status" value="1"/>
</dbReference>
<feature type="transmembrane region" description="Helical" evidence="6">
    <location>
        <begin position="305"/>
        <end position="330"/>
    </location>
</feature>
<sequence length="398" mass="42467">MNSEHTSDKHTFLILLIALGTLAGMGATDLILPAIPSLPDVLDGTPSQAQGVLATYVLGAGIGLIIFGELGARFKIIHLLILALVFFSILSLAATFVTSLTQLSAIRFLQGIFASAAAVYAPVMIKSVFANERAVIVIGRISSLEAMAPAIAPIFGAILLNSFGWRSSFYVIAVIGLLLSVTWMLQGALKEKFGIIKPAQEGYASLIKKPDFMRYLLSHAFTLGALLTVVLSAPKIITGSLNGELYDFIVMQILGISLFVIAANMTPVFNRWWGDENSIVIGSVLTAVGCLALLFVAYLQLRSIVLLWLCFMIINLGVGIRGPVGFYKTLVAAGENDSRGSALLILFIMLFTAIGTATVAPFINAGLMPLSVVVVSSSILSVFILLFPVSRPVKENLD</sequence>
<keyword evidence="9" id="KW-1185">Reference proteome</keyword>
<feature type="transmembrane region" description="Helical" evidence="6">
    <location>
        <begin position="169"/>
        <end position="189"/>
    </location>
</feature>
<reference evidence="8 9" key="1">
    <citation type="submission" date="2024-04" db="EMBL/GenBank/DDBJ databases">
        <title>Draft genome sequence of Sessilibacter corallicola NBRC 116591.</title>
        <authorList>
            <person name="Miyakawa T."/>
            <person name="Kusuya Y."/>
            <person name="Miura T."/>
        </authorList>
    </citation>
    <scope>NUCLEOTIDE SEQUENCE [LARGE SCALE GENOMIC DNA]</scope>
    <source>
        <strain evidence="8 9">KU-00831-HH</strain>
    </source>
</reference>
<feature type="transmembrane region" description="Helical" evidence="6">
    <location>
        <begin position="278"/>
        <end position="299"/>
    </location>
</feature>
<evidence type="ECO:0000256" key="4">
    <source>
        <dbReference type="ARBA" id="ARBA00022989"/>
    </source>
</evidence>
<dbReference type="RefSeq" id="WP_353302016.1">
    <property type="nucleotide sequence ID" value="NZ_BAABWN010000003.1"/>
</dbReference>
<dbReference type="Pfam" id="PF07690">
    <property type="entry name" value="MFS_1"/>
    <property type="match status" value="1"/>
</dbReference>
<organism evidence="8 9">
    <name type="scientific">Sessilibacter corallicola</name>
    <dbReference type="NCBI Taxonomy" id="2904075"/>
    <lineage>
        <taxon>Bacteria</taxon>
        <taxon>Pseudomonadati</taxon>
        <taxon>Pseudomonadota</taxon>
        <taxon>Gammaproteobacteria</taxon>
        <taxon>Cellvibrionales</taxon>
        <taxon>Cellvibrionaceae</taxon>
        <taxon>Sessilibacter</taxon>
    </lineage>
</organism>
<dbReference type="Proteomes" id="UP001465153">
    <property type="component" value="Unassembled WGS sequence"/>
</dbReference>
<dbReference type="PANTHER" id="PTHR42718">
    <property type="entry name" value="MAJOR FACILITATOR SUPERFAMILY MULTIDRUG TRANSPORTER MFSC"/>
    <property type="match status" value="1"/>
</dbReference>
<keyword evidence="4 6" id="KW-1133">Transmembrane helix</keyword>
<dbReference type="InterPro" id="IPR020846">
    <property type="entry name" value="MFS_dom"/>
</dbReference>
<dbReference type="Gene3D" id="1.20.1720.10">
    <property type="entry name" value="Multidrug resistance protein D"/>
    <property type="match status" value="1"/>
</dbReference>
<dbReference type="InterPro" id="IPR036259">
    <property type="entry name" value="MFS_trans_sf"/>
</dbReference>
<feature type="transmembrane region" description="Helical" evidence="6">
    <location>
        <begin position="369"/>
        <end position="389"/>
    </location>
</feature>
<feature type="transmembrane region" description="Helical" evidence="6">
    <location>
        <begin position="105"/>
        <end position="125"/>
    </location>
</feature>
<dbReference type="PROSITE" id="PS50850">
    <property type="entry name" value="MFS"/>
    <property type="match status" value="1"/>
</dbReference>
<feature type="domain" description="Major facilitator superfamily (MFS) profile" evidence="7">
    <location>
        <begin position="13"/>
        <end position="398"/>
    </location>
</feature>
<dbReference type="EMBL" id="BAABWN010000003">
    <property type="protein sequence ID" value="GAA6167350.1"/>
    <property type="molecule type" value="Genomic_DNA"/>
</dbReference>
<feature type="transmembrane region" description="Helical" evidence="6">
    <location>
        <begin position="47"/>
        <end position="67"/>
    </location>
</feature>
<keyword evidence="2" id="KW-0813">Transport</keyword>
<evidence type="ECO:0000256" key="2">
    <source>
        <dbReference type="ARBA" id="ARBA00022448"/>
    </source>
</evidence>
<dbReference type="SUPFAM" id="SSF103473">
    <property type="entry name" value="MFS general substrate transporter"/>
    <property type="match status" value="1"/>
</dbReference>
<dbReference type="InterPro" id="IPR011701">
    <property type="entry name" value="MFS"/>
</dbReference>
<feature type="transmembrane region" description="Helical" evidence="6">
    <location>
        <begin position="12"/>
        <end position="35"/>
    </location>
</feature>
<keyword evidence="3 6" id="KW-0812">Transmembrane</keyword>
<gene>
    <name evidence="8" type="ORF">NBRC116591_11600</name>
</gene>
<feature type="transmembrane region" description="Helical" evidence="6">
    <location>
        <begin position="245"/>
        <end position="266"/>
    </location>
</feature>
<feature type="transmembrane region" description="Helical" evidence="6">
    <location>
        <begin position="79"/>
        <end position="99"/>
    </location>
</feature>
<protein>
    <submittedName>
        <fullName evidence="8">MFS transporter</fullName>
    </submittedName>
</protein>
<feature type="transmembrane region" description="Helical" evidence="6">
    <location>
        <begin position="342"/>
        <end position="363"/>
    </location>
</feature>
<comment type="caution">
    <text evidence="8">The sequence shown here is derived from an EMBL/GenBank/DDBJ whole genome shotgun (WGS) entry which is preliminary data.</text>
</comment>